<proteinExistence type="predicted"/>
<dbReference type="EMBL" id="JARZFX010000008">
    <property type="protein sequence ID" value="MEC5424781.1"/>
    <property type="molecule type" value="Genomic_DNA"/>
</dbReference>
<dbReference type="RefSeq" id="WP_327608344.1">
    <property type="nucleotide sequence ID" value="NZ_JARZFX010000008.1"/>
</dbReference>
<evidence type="ECO:0000313" key="3">
    <source>
        <dbReference type="Proteomes" id="UP001335737"/>
    </source>
</evidence>
<keyword evidence="1" id="KW-1133">Transmembrane helix</keyword>
<comment type="caution">
    <text evidence="2">The sequence shown here is derived from an EMBL/GenBank/DDBJ whole genome shotgun (WGS) entry which is preliminary data.</text>
</comment>
<gene>
    <name evidence="2" type="ORF">QGM71_14945</name>
</gene>
<feature type="transmembrane region" description="Helical" evidence="1">
    <location>
        <begin position="6"/>
        <end position="25"/>
    </location>
</feature>
<evidence type="ECO:0000313" key="2">
    <source>
        <dbReference type="EMBL" id="MEC5424781.1"/>
    </source>
</evidence>
<sequence>MFWLTYGVIPVIIIVIINLILYKFVNKLKYLFSIFPVLLTLYFFIRFLDSPHSLEGAYEFIWGTTSFGVGVISFVFTKLLEKILFN</sequence>
<feature type="transmembrane region" description="Helical" evidence="1">
    <location>
        <begin position="30"/>
        <end position="48"/>
    </location>
</feature>
<accession>A0ABU6KI69</accession>
<name>A0ABU6KI69_9BACI</name>
<keyword evidence="3" id="KW-1185">Reference proteome</keyword>
<dbReference type="Proteomes" id="UP001335737">
    <property type="component" value="Unassembled WGS sequence"/>
</dbReference>
<evidence type="ECO:0000256" key="1">
    <source>
        <dbReference type="SAM" id="Phobius"/>
    </source>
</evidence>
<keyword evidence="1" id="KW-0472">Membrane</keyword>
<reference evidence="2 3" key="1">
    <citation type="journal article" date="2024" name="Int. J. Syst. Evol. Microbiol.">
        <title>Virgibacillus tibetensis sp. nov., isolated from salt lake on the Tibetan Plateau of China.</title>
        <authorList>
            <person name="Phurbu D."/>
            <person name="Liu Z.-X."/>
            <person name="Wang R."/>
            <person name="Zheng Y.-Y."/>
            <person name="Liu H.-C."/>
            <person name="Zhou Y.-G."/>
            <person name="Yu Y.-J."/>
            <person name="Li A.-H."/>
        </authorList>
    </citation>
    <scope>NUCLEOTIDE SEQUENCE [LARGE SCALE GENOMIC DNA]</scope>
    <source>
        <strain evidence="2 3">C22-A2</strain>
    </source>
</reference>
<keyword evidence="1" id="KW-0812">Transmembrane</keyword>
<protein>
    <submittedName>
        <fullName evidence="2">Uncharacterized protein</fullName>
    </submittedName>
</protein>
<organism evidence="2 3">
    <name type="scientific">Virgibacillus tibetensis</name>
    <dbReference type="NCBI Taxonomy" id="3042313"/>
    <lineage>
        <taxon>Bacteria</taxon>
        <taxon>Bacillati</taxon>
        <taxon>Bacillota</taxon>
        <taxon>Bacilli</taxon>
        <taxon>Bacillales</taxon>
        <taxon>Bacillaceae</taxon>
        <taxon>Virgibacillus</taxon>
    </lineage>
</organism>
<feature type="transmembrane region" description="Helical" evidence="1">
    <location>
        <begin position="60"/>
        <end position="80"/>
    </location>
</feature>